<dbReference type="AlphaFoldDB" id="A0A9N9B6M5"/>
<proteinExistence type="predicted"/>
<evidence type="ECO:0000313" key="1">
    <source>
        <dbReference type="EMBL" id="CAG8557272.1"/>
    </source>
</evidence>
<gene>
    <name evidence="1" type="ORF">DEBURN_LOCUS7404</name>
</gene>
<feature type="non-terminal residue" evidence="1">
    <location>
        <position position="66"/>
    </location>
</feature>
<reference evidence="1" key="1">
    <citation type="submission" date="2021-06" db="EMBL/GenBank/DDBJ databases">
        <authorList>
            <person name="Kallberg Y."/>
            <person name="Tangrot J."/>
            <person name="Rosling A."/>
        </authorList>
    </citation>
    <scope>NUCLEOTIDE SEQUENCE</scope>
    <source>
        <strain evidence="1">AZ414A</strain>
    </source>
</reference>
<dbReference type="EMBL" id="CAJVPK010000888">
    <property type="protein sequence ID" value="CAG8557272.1"/>
    <property type="molecule type" value="Genomic_DNA"/>
</dbReference>
<organism evidence="1 2">
    <name type="scientific">Diversispora eburnea</name>
    <dbReference type="NCBI Taxonomy" id="1213867"/>
    <lineage>
        <taxon>Eukaryota</taxon>
        <taxon>Fungi</taxon>
        <taxon>Fungi incertae sedis</taxon>
        <taxon>Mucoromycota</taxon>
        <taxon>Glomeromycotina</taxon>
        <taxon>Glomeromycetes</taxon>
        <taxon>Diversisporales</taxon>
        <taxon>Diversisporaceae</taxon>
        <taxon>Diversispora</taxon>
    </lineage>
</organism>
<accession>A0A9N9B6M5</accession>
<evidence type="ECO:0000313" key="2">
    <source>
        <dbReference type="Proteomes" id="UP000789706"/>
    </source>
</evidence>
<comment type="caution">
    <text evidence="1">The sequence shown here is derived from an EMBL/GenBank/DDBJ whole genome shotgun (WGS) entry which is preliminary data.</text>
</comment>
<keyword evidence="2" id="KW-1185">Reference proteome</keyword>
<sequence length="66" mass="7552">VTLARKRKEYKDIVHKLILGLDQTIWKKSALAGNVDSKEAFNLKATEKGYSLARCFYANGYEIMIE</sequence>
<protein>
    <submittedName>
        <fullName evidence="1">10211_t:CDS:1</fullName>
    </submittedName>
</protein>
<name>A0A9N9B6M5_9GLOM</name>
<dbReference type="Proteomes" id="UP000789706">
    <property type="component" value="Unassembled WGS sequence"/>
</dbReference>